<keyword evidence="1" id="KW-0812">Transmembrane</keyword>
<keyword evidence="1" id="KW-0472">Membrane</keyword>
<evidence type="ECO:0000313" key="3">
    <source>
        <dbReference type="Proteomes" id="UP000008834"/>
    </source>
</evidence>
<dbReference type="GeneID" id="71842852"/>
<dbReference type="KEGG" id="bhr:BH0039"/>
<dbReference type="EMBL" id="CP000048">
    <property type="protein sequence ID" value="AAX16564.1"/>
    <property type="molecule type" value="Genomic_DNA"/>
</dbReference>
<dbReference type="InterPro" id="IPR046357">
    <property type="entry name" value="PPIase_dom_sf"/>
</dbReference>
<dbReference type="RefSeq" id="WP_012421821.1">
    <property type="nucleotide sequence ID" value="NC_010673.1"/>
</dbReference>
<feature type="transmembrane region" description="Helical" evidence="1">
    <location>
        <begin position="21"/>
        <end position="43"/>
    </location>
</feature>
<protein>
    <recommendedName>
        <fullName evidence="4">PpiC domain-containing protein</fullName>
    </recommendedName>
</protein>
<gene>
    <name evidence="2" type="ordered locus">BH0039</name>
</gene>
<evidence type="ECO:0008006" key="4">
    <source>
        <dbReference type="Google" id="ProtNLM"/>
    </source>
</evidence>
<dbReference type="AlphaFoldDB" id="A0AA34R3H1"/>
<dbReference type="Gene3D" id="3.10.50.40">
    <property type="match status" value="1"/>
</dbReference>
<organism evidence="2 3">
    <name type="scientific">Borrelia hermsii (strain HS1 / DAH)</name>
    <dbReference type="NCBI Taxonomy" id="314723"/>
    <lineage>
        <taxon>Bacteria</taxon>
        <taxon>Pseudomonadati</taxon>
        <taxon>Spirochaetota</taxon>
        <taxon>Spirochaetia</taxon>
        <taxon>Spirochaetales</taxon>
        <taxon>Borreliaceae</taxon>
        <taxon>Borrelia</taxon>
    </lineage>
</organism>
<accession>A0AA34R3H1</accession>
<dbReference type="Proteomes" id="UP000008834">
    <property type="component" value="Chromosome"/>
</dbReference>
<evidence type="ECO:0000256" key="1">
    <source>
        <dbReference type="SAM" id="Phobius"/>
    </source>
</evidence>
<sequence length="502" mass="58109">MRKRVRDAKEIISKVDFNDKRVGLWGLLALILIVFGFIIAPLMPGLFDTTDSSNLKFGSYKGQPIYYEKGNKLAQYVNSYSNFYSKLKKDNNLDIEYFIWNLAFMKYVEDIAFLDLAKTNSFYVSKNILNKNLMNSPVYLDSSGNFSPKRYNKVSDYQKFKIHSESVENLLSSNMQIFLSSSFILPDSIPNAIKSMSEARKNVAYVELSYQDFPKDEVSSYAEQNQKLFKSLDIVSIRFKNLKDAGDAYEKLSKGMPFEEVAKFFSEDVTNFKGVASSRKYYFDLDLMLEKKEDLAAIFSLKMNEFTSPIKSKNGNEYEIYKALSNIYDFDKNSEHDINSVRNYIETYEPNVIETFLENKLNGVLSEINSDGAQQVLKKHNLALKEDTVNLAYNMNVYPSTLKELSNFSNSKDFYDIIFDLKEGQWSKPFLADHRVYLFSLRPSVNYSVSDNNLIKEDRIFDSLYQANTKLVIDYVLNKNNFKENFNEAFFSLQDFGLKTSN</sequence>
<evidence type="ECO:0000313" key="2">
    <source>
        <dbReference type="EMBL" id="AAX16564.1"/>
    </source>
</evidence>
<dbReference type="SUPFAM" id="SSF54534">
    <property type="entry name" value="FKBP-like"/>
    <property type="match status" value="1"/>
</dbReference>
<keyword evidence="1" id="KW-1133">Transmembrane helix</keyword>
<dbReference type="GO" id="GO:0003755">
    <property type="term" value="F:peptidyl-prolyl cis-trans isomerase activity"/>
    <property type="evidence" value="ECO:0007669"/>
    <property type="project" value="InterPro"/>
</dbReference>
<proteinExistence type="predicted"/>
<name>A0AA34R3H1_BORHD</name>
<reference evidence="3" key="1">
    <citation type="submission" date="2004-12" db="EMBL/GenBank/DDBJ databases">
        <title>The genome sequence of Borrelia hermsii and Borrelia turicatae: comparative analysis of two agents of endemic N. America relapsing fever.</title>
        <authorList>
            <person name="Porcella S.F."/>
            <person name="Raffel S.J."/>
            <person name="Schrumpf M.E."/>
            <person name="Montgomery B."/>
            <person name="Smith T."/>
            <person name="Schwan T.G."/>
        </authorList>
    </citation>
    <scope>NUCLEOTIDE SEQUENCE [LARGE SCALE GENOMIC DNA]</scope>
    <source>
        <strain evidence="3">HS1 / DAH</strain>
    </source>
</reference>